<dbReference type="SUPFAM" id="SSF52402">
    <property type="entry name" value="Adenine nucleotide alpha hydrolases-like"/>
    <property type="match status" value="1"/>
</dbReference>
<keyword evidence="2" id="KW-1185">Reference proteome</keyword>
<evidence type="ECO:0000313" key="2">
    <source>
        <dbReference type="Proteomes" id="UP000653411"/>
    </source>
</evidence>
<dbReference type="EMBL" id="BMML01000043">
    <property type="protein sequence ID" value="GGN44636.1"/>
    <property type="molecule type" value="Genomic_DNA"/>
</dbReference>
<organism evidence="1 2">
    <name type="scientific">Streptomyces fuscichromogenes</name>
    <dbReference type="NCBI Taxonomy" id="1324013"/>
    <lineage>
        <taxon>Bacteria</taxon>
        <taxon>Bacillati</taxon>
        <taxon>Actinomycetota</taxon>
        <taxon>Actinomycetes</taxon>
        <taxon>Kitasatosporales</taxon>
        <taxon>Streptomycetaceae</taxon>
        <taxon>Streptomyces</taxon>
    </lineage>
</organism>
<dbReference type="InterPro" id="IPR014729">
    <property type="entry name" value="Rossmann-like_a/b/a_fold"/>
</dbReference>
<accession>A0A918CXE3</accession>
<sequence length="365" mass="39876">MSSSLQLGLFPDEHEAARVPDLVPDEVDIYILNLSGGKDGPRAAALALDAARAAGVEDRVYTIHASLGPLEWPAVTVDGIRYPGSSELAALHSRALGVPPKRHIEVRRTRELEGERVPYDLLTYIAERGDWPWKGVLPCRSDWKTGPIYGAFSSMVRDHKKRLGRPAVCANVLGIRADESPDRKKRPALRTTTENTARIVHEWSPAHQVTTQEVKDWTDERSLPHQWCYDSRPGAGDWMGSSRCSCSLCVLANQRDLLLAVRRRPRLAGLYALVEQVRGVPFNPNTSMAELIERAGRAKAPDPGVVIEDEGPEFDAMERAVEAALKKPAKRARYVRPASAADALPGGCDSCAAGSTAVPATGREV</sequence>
<dbReference type="RefSeq" id="WP_189269286.1">
    <property type="nucleotide sequence ID" value="NZ_BMML01000043.1"/>
</dbReference>
<protein>
    <recommendedName>
        <fullName evidence="3">Phosphoadenosine phosphosulphate reductase domain-containing protein</fullName>
    </recommendedName>
</protein>
<comment type="caution">
    <text evidence="1">The sequence shown here is derived from an EMBL/GenBank/DDBJ whole genome shotgun (WGS) entry which is preliminary data.</text>
</comment>
<dbReference type="AlphaFoldDB" id="A0A918CXE3"/>
<reference evidence="1" key="1">
    <citation type="journal article" date="2014" name="Int. J. Syst. Evol. Microbiol.">
        <title>Complete genome sequence of Corynebacterium casei LMG S-19264T (=DSM 44701T), isolated from a smear-ripened cheese.</title>
        <authorList>
            <consortium name="US DOE Joint Genome Institute (JGI-PGF)"/>
            <person name="Walter F."/>
            <person name="Albersmeier A."/>
            <person name="Kalinowski J."/>
            <person name="Ruckert C."/>
        </authorList>
    </citation>
    <scope>NUCLEOTIDE SEQUENCE</scope>
    <source>
        <strain evidence="1">CGMCC 4.7110</strain>
    </source>
</reference>
<dbReference type="Proteomes" id="UP000653411">
    <property type="component" value="Unassembled WGS sequence"/>
</dbReference>
<dbReference type="Gene3D" id="3.40.50.620">
    <property type="entry name" value="HUPs"/>
    <property type="match status" value="1"/>
</dbReference>
<name>A0A918CXE3_9ACTN</name>
<evidence type="ECO:0000313" key="1">
    <source>
        <dbReference type="EMBL" id="GGN44636.1"/>
    </source>
</evidence>
<evidence type="ECO:0008006" key="3">
    <source>
        <dbReference type="Google" id="ProtNLM"/>
    </source>
</evidence>
<proteinExistence type="predicted"/>
<reference evidence="1" key="2">
    <citation type="submission" date="2020-09" db="EMBL/GenBank/DDBJ databases">
        <authorList>
            <person name="Sun Q."/>
            <person name="Zhou Y."/>
        </authorList>
    </citation>
    <scope>NUCLEOTIDE SEQUENCE</scope>
    <source>
        <strain evidence="1">CGMCC 4.7110</strain>
    </source>
</reference>
<gene>
    <name evidence="1" type="ORF">GCM10011578_095810</name>
</gene>